<accession>A0A1F8EG42</accession>
<evidence type="ECO:0008006" key="4">
    <source>
        <dbReference type="Google" id="ProtNLM"/>
    </source>
</evidence>
<reference evidence="2 3" key="1">
    <citation type="journal article" date="2016" name="Nat. Commun.">
        <title>Thousands of microbial genomes shed light on interconnected biogeochemical processes in an aquifer system.</title>
        <authorList>
            <person name="Anantharaman K."/>
            <person name="Brown C.T."/>
            <person name="Hug L.A."/>
            <person name="Sharon I."/>
            <person name="Castelle C.J."/>
            <person name="Probst A.J."/>
            <person name="Thomas B.C."/>
            <person name="Singh A."/>
            <person name="Wilkins M.J."/>
            <person name="Karaoz U."/>
            <person name="Brodie E.L."/>
            <person name="Williams K.H."/>
            <person name="Hubbard S.S."/>
            <person name="Banfield J.F."/>
        </authorList>
    </citation>
    <scope>NUCLEOTIDE SEQUENCE [LARGE SCALE GENOMIC DNA]</scope>
</reference>
<keyword evidence="1" id="KW-0812">Transmembrane</keyword>
<dbReference type="Gene3D" id="3.30.700.10">
    <property type="entry name" value="Glycoprotein, Type 4 Pilin"/>
    <property type="match status" value="1"/>
</dbReference>
<evidence type="ECO:0000256" key="1">
    <source>
        <dbReference type="SAM" id="Phobius"/>
    </source>
</evidence>
<name>A0A1F8EG42_9BACT</name>
<proteinExistence type="predicted"/>
<dbReference type="InterPro" id="IPR012902">
    <property type="entry name" value="N_methyl_site"/>
</dbReference>
<sequence length="143" mass="15675">MIHNSSERGFTFVEILVVMAIVAFFAVIGIFMSGDMYHSTSFQSDINALATSLQRARSQAINNINEKAHGVKILGGDYIIFEGNTYSGSGEVIKGNSNFIFIGPDEVVFEQLSGDCPLCADITVSYENKIAIIPMNIKGRIDW</sequence>
<evidence type="ECO:0000313" key="2">
    <source>
        <dbReference type="EMBL" id="OGM99794.1"/>
    </source>
</evidence>
<feature type="transmembrane region" description="Helical" evidence="1">
    <location>
        <begin position="12"/>
        <end position="32"/>
    </location>
</feature>
<dbReference type="Pfam" id="PF07963">
    <property type="entry name" value="N_methyl"/>
    <property type="match status" value="1"/>
</dbReference>
<comment type="caution">
    <text evidence="2">The sequence shown here is derived from an EMBL/GenBank/DDBJ whole genome shotgun (WGS) entry which is preliminary data.</text>
</comment>
<keyword evidence="1" id="KW-1133">Transmembrane helix</keyword>
<protein>
    <recommendedName>
        <fullName evidence="4">General secretion pathway GspH domain-containing protein</fullName>
    </recommendedName>
</protein>
<organism evidence="2 3">
    <name type="scientific">Candidatus Yanofskybacteria bacterium RIFCSPHIGHO2_01_FULL_41_53</name>
    <dbReference type="NCBI Taxonomy" id="1802663"/>
    <lineage>
        <taxon>Bacteria</taxon>
        <taxon>Candidatus Yanofskyibacteriota</taxon>
    </lineage>
</organism>
<dbReference type="AlphaFoldDB" id="A0A1F8EG42"/>
<dbReference type="SUPFAM" id="SSF54523">
    <property type="entry name" value="Pili subunits"/>
    <property type="match status" value="1"/>
</dbReference>
<dbReference type="InterPro" id="IPR045584">
    <property type="entry name" value="Pilin-like"/>
</dbReference>
<keyword evidence="1" id="KW-0472">Membrane</keyword>
<dbReference type="Proteomes" id="UP000177117">
    <property type="component" value="Unassembled WGS sequence"/>
</dbReference>
<dbReference type="EMBL" id="MGJD01000035">
    <property type="protein sequence ID" value="OGM99794.1"/>
    <property type="molecule type" value="Genomic_DNA"/>
</dbReference>
<evidence type="ECO:0000313" key="3">
    <source>
        <dbReference type="Proteomes" id="UP000177117"/>
    </source>
</evidence>
<dbReference type="NCBIfam" id="TIGR02532">
    <property type="entry name" value="IV_pilin_GFxxxE"/>
    <property type="match status" value="1"/>
</dbReference>
<gene>
    <name evidence="2" type="ORF">A2650_04985</name>
</gene>